<dbReference type="Proteomes" id="UP000637980">
    <property type="component" value="Unassembled WGS sequence"/>
</dbReference>
<evidence type="ECO:0000313" key="3">
    <source>
        <dbReference type="EMBL" id="GHB49232.1"/>
    </source>
</evidence>
<name>A0ABQ3EP14_9HYPH</name>
<dbReference type="Gene3D" id="1.10.12.10">
    <property type="entry name" value="Lyase 2-enoyl-coa Hydratase, Chain A, domain 2"/>
    <property type="match status" value="1"/>
</dbReference>
<dbReference type="InterPro" id="IPR018376">
    <property type="entry name" value="Enoyl-CoA_hyd/isom_CS"/>
</dbReference>
<dbReference type="InterPro" id="IPR029045">
    <property type="entry name" value="ClpP/crotonase-like_dom_sf"/>
</dbReference>
<dbReference type="RefSeq" id="WP_189438875.1">
    <property type="nucleotide sequence ID" value="NZ_BMXE01000012.1"/>
</dbReference>
<dbReference type="PROSITE" id="PS00166">
    <property type="entry name" value="ENOYL_COA_HYDRATASE"/>
    <property type="match status" value="1"/>
</dbReference>
<dbReference type="SUPFAM" id="SSF52096">
    <property type="entry name" value="ClpP/crotonase"/>
    <property type="match status" value="1"/>
</dbReference>
<accession>A0ABQ3EP14</accession>
<dbReference type="Gene3D" id="3.90.226.10">
    <property type="entry name" value="2-enoyl-CoA Hydratase, Chain A, domain 1"/>
    <property type="match status" value="1"/>
</dbReference>
<dbReference type="InterPro" id="IPR051683">
    <property type="entry name" value="Enoyl-CoA_Hydratase/Isomerase"/>
</dbReference>
<evidence type="ECO:0000256" key="1">
    <source>
        <dbReference type="ARBA" id="ARBA00005254"/>
    </source>
</evidence>
<proteinExistence type="inferred from homology"/>
<sequence length="261" mass="28382">MTYQTIRIEKAENGITTLWLARSEKHNAMSAQMMDELTSAADELDNCEQTRAVILAADGDTFCAGGDLKWMQAQAEKDRIGKMQEANRLAGMLKRLDNLKKPLIARVHGPAYGGGVGMLSVCDLVVAADNTKFALTETRLGLIPATIGPYVVRRLGEGNARQVFMNARPFGATRAHHLGLVSVVTTAEDLVKVTQKEAEVYLNCAPGAVADAKALCQSLARMPVENQIDYTANALADRWETSEAQAGISAFFAKETPPWRK</sequence>
<reference evidence="4" key="1">
    <citation type="journal article" date="2019" name="Int. J. Syst. Evol. Microbiol.">
        <title>The Global Catalogue of Microorganisms (GCM) 10K type strain sequencing project: providing services to taxonomists for standard genome sequencing and annotation.</title>
        <authorList>
            <consortium name="The Broad Institute Genomics Platform"/>
            <consortium name="The Broad Institute Genome Sequencing Center for Infectious Disease"/>
            <person name="Wu L."/>
            <person name="Ma J."/>
        </authorList>
    </citation>
    <scope>NUCLEOTIDE SEQUENCE [LARGE SCALE GENOMIC DNA]</scope>
    <source>
        <strain evidence="4">KCTC 12861</strain>
    </source>
</reference>
<gene>
    <name evidence="3" type="ORF">GCM10007094_43070</name>
</gene>
<dbReference type="InterPro" id="IPR014748">
    <property type="entry name" value="Enoyl-CoA_hydra_C"/>
</dbReference>
<protein>
    <submittedName>
        <fullName evidence="3">Enoyl-CoA hydratase</fullName>
    </submittedName>
</protein>
<evidence type="ECO:0000313" key="4">
    <source>
        <dbReference type="Proteomes" id="UP000637980"/>
    </source>
</evidence>
<dbReference type="EMBL" id="BMXE01000012">
    <property type="protein sequence ID" value="GHB49232.1"/>
    <property type="molecule type" value="Genomic_DNA"/>
</dbReference>
<dbReference type="PANTHER" id="PTHR42964:SF1">
    <property type="entry name" value="POLYKETIDE BIOSYNTHESIS ENOYL-COA HYDRATASE PKSH-RELATED"/>
    <property type="match status" value="1"/>
</dbReference>
<dbReference type="InterPro" id="IPR001753">
    <property type="entry name" value="Enoyl-CoA_hydra/iso"/>
</dbReference>
<comment type="caution">
    <text evidence="3">The sequence shown here is derived from an EMBL/GenBank/DDBJ whole genome shotgun (WGS) entry which is preliminary data.</text>
</comment>
<comment type="similarity">
    <text evidence="1 2">Belongs to the enoyl-CoA hydratase/isomerase family.</text>
</comment>
<dbReference type="NCBIfam" id="NF005675">
    <property type="entry name" value="PRK07468.1"/>
    <property type="match status" value="1"/>
</dbReference>
<dbReference type="CDD" id="cd06558">
    <property type="entry name" value="crotonase-like"/>
    <property type="match status" value="1"/>
</dbReference>
<dbReference type="Pfam" id="PF00378">
    <property type="entry name" value="ECH_1"/>
    <property type="match status" value="1"/>
</dbReference>
<dbReference type="PANTHER" id="PTHR42964">
    <property type="entry name" value="ENOYL-COA HYDRATASE"/>
    <property type="match status" value="1"/>
</dbReference>
<organism evidence="3 4">
    <name type="scientific">Pseudovibrio japonicus</name>
    <dbReference type="NCBI Taxonomy" id="366534"/>
    <lineage>
        <taxon>Bacteria</taxon>
        <taxon>Pseudomonadati</taxon>
        <taxon>Pseudomonadota</taxon>
        <taxon>Alphaproteobacteria</taxon>
        <taxon>Hyphomicrobiales</taxon>
        <taxon>Stappiaceae</taxon>
        <taxon>Pseudovibrio</taxon>
    </lineage>
</organism>
<evidence type="ECO:0000256" key="2">
    <source>
        <dbReference type="RuleBase" id="RU003707"/>
    </source>
</evidence>
<keyword evidence="4" id="KW-1185">Reference proteome</keyword>